<evidence type="ECO:0000313" key="1">
    <source>
        <dbReference type="EMBL" id="MFD1262867.1"/>
    </source>
</evidence>
<sequence>MSGGGVLDTSLIAAVLAEPGRVAGLDAAAWSVLIGQARNAEMLGQLHARLSCAAALHFAPQAARRHLDLAWQLSMRHREAVRWEVLHIARALRKLDVPVVLLKGAAYALADYPAAEGRVFNDVDIMVPHAAITTVEYALLDAGWIPQIVNDYDQRYYRRWMHEIPPLEHKSRGTVLDVHHTIVPPTSGVVPDANVLLERAQPLNGLESDRLGMFRVLAPEDMVLHSAAHLFFNEFHKGLRDLYDLHRLLTHFGDVPAFWTVLRRRACETGLEQPLNDALQHCARVFHTAVPEVELAQVVRARSWRGVGALRDWMLRRALLPDHPSCATSSVRFARWMAFVRSHWLRMPPGLLAVHLLNKAFRSEA</sequence>
<dbReference type="Proteomes" id="UP001597158">
    <property type="component" value="Unassembled WGS sequence"/>
</dbReference>
<accession>A0ABW3WD69</accession>
<organism evidence="1 2">
    <name type="scientific">Thauera mechernichensis</name>
    <dbReference type="NCBI Taxonomy" id="82788"/>
    <lineage>
        <taxon>Bacteria</taxon>
        <taxon>Pseudomonadati</taxon>
        <taxon>Pseudomonadota</taxon>
        <taxon>Betaproteobacteria</taxon>
        <taxon>Rhodocyclales</taxon>
        <taxon>Zoogloeaceae</taxon>
        <taxon>Thauera</taxon>
    </lineage>
</organism>
<protein>
    <submittedName>
        <fullName evidence="1">Nucleotidyltransferase family protein</fullName>
    </submittedName>
</protein>
<dbReference type="Pfam" id="PF14907">
    <property type="entry name" value="NTP_transf_5"/>
    <property type="match status" value="1"/>
</dbReference>
<evidence type="ECO:0000313" key="2">
    <source>
        <dbReference type="Proteomes" id="UP001597158"/>
    </source>
</evidence>
<dbReference type="RefSeq" id="WP_277835456.1">
    <property type="nucleotide sequence ID" value="NZ_JARQZE010000025.1"/>
</dbReference>
<dbReference type="EMBL" id="JBHTMC010000009">
    <property type="protein sequence ID" value="MFD1262867.1"/>
    <property type="molecule type" value="Genomic_DNA"/>
</dbReference>
<reference evidence="2" key="1">
    <citation type="journal article" date="2019" name="Int. J. Syst. Evol. Microbiol.">
        <title>The Global Catalogue of Microorganisms (GCM) 10K type strain sequencing project: providing services to taxonomists for standard genome sequencing and annotation.</title>
        <authorList>
            <consortium name="The Broad Institute Genomics Platform"/>
            <consortium name="The Broad Institute Genome Sequencing Center for Infectious Disease"/>
            <person name="Wu L."/>
            <person name="Ma J."/>
        </authorList>
    </citation>
    <scope>NUCLEOTIDE SEQUENCE [LARGE SCALE GENOMIC DNA]</scope>
    <source>
        <strain evidence="2">CCUG 48884</strain>
    </source>
</reference>
<proteinExistence type="predicted"/>
<comment type="caution">
    <text evidence="1">The sequence shown here is derived from an EMBL/GenBank/DDBJ whole genome shotgun (WGS) entry which is preliminary data.</text>
</comment>
<gene>
    <name evidence="1" type="ORF">ACFQ4M_04670</name>
</gene>
<keyword evidence="2" id="KW-1185">Reference proteome</keyword>
<dbReference type="InterPro" id="IPR039498">
    <property type="entry name" value="NTP_transf_5"/>
</dbReference>
<name>A0ABW3WD69_9RHOO</name>